<evidence type="ECO:0000313" key="4">
    <source>
        <dbReference type="Proteomes" id="UP001595699"/>
    </source>
</evidence>
<dbReference type="Gene3D" id="2.30.40.10">
    <property type="entry name" value="Urease, subunit C, domain 1"/>
    <property type="match status" value="1"/>
</dbReference>
<dbReference type="PANTHER" id="PTHR43135:SF3">
    <property type="entry name" value="ALPHA-D-RIBOSE 1-METHYLPHOSPHONATE 5-TRIPHOSPHATE DIPHOSPHATASE"/>
    <property type="match status" value="1"/>
</dbReference>
<dbReference type="EMBL" id="JBHRZH010000011">
    <property type="protein sequence ID" value="MFC3761874.1"/>
    <property type="molecule type" value="Genomic_DNA"/>
</dbReference>
<accession>A0ABV7YCT7</accession>
<proteinExistence type="predicted"/>
<evidence type="ECO:0000259" key="2">
    <source>
        <dbReference type="Pfam" id="PF01979"/>
    </source>
</evidence>
<name>A0ABV7YCT7_9ACTN</name>
<dbReference type="SUPFAM" id="SSF51556">
    <property type="entry name" value="Metallo-dependent hydrolases"/>
    <property type="match status" value="1"/>
</dbReference>
<evidence type="ECO:0000313" key="3">
    <source>
        <dbReference type="EMBL" id="MFC3761874.1"/>
    </source>
</evidence>
<dbReference type="CDD" id="cd01299">
    <property type="entry name" value="Met_dep_hydrolase_A"/>
    <property type="match status" value="1"/>
</dbReference>
<organism evidence="3 4">
    <name type="scientific">Tenggerimyces flavus</name>
    <dbReference type="NCBI Taxonomy" id="1708749"/>
    <lineage>
        <taxon>Bacteria</taxon>
        <taxon>Bacillati</taxon>
        <taxon>Actinomycetota</taxon>
        <taxon>Actinomycetes</taxon>
        <taxon>Propionibacteriales</taxon>
        <taxon>Nocardioidaceae</taxon>
        <taxon>Tenggerimyces</taxon>
    </lineage>
</organism>
<evidence type="ECO:0000256" key="1">
    <source>
        <dbReference type="SAM" id="MobiDB-lite"/>
    </source>
</evidence>
<keyword evidence="4" id="KW-1185">Reference proteome</keyword>
<dbReference type="Proteomes" id="UP001595699">
    <property type="component" value="Unassembled WGS sequence"/>
</dbReference>
<protein>
    <submittedName>
        <fullName evidence="3">Amidohydrolase family protein</fullName>
    </submittedName>
</protein>
<dbReference type="InterPro" id="IPR032466">
    <property type="entry name" value="Metal_Hydrolase"/>
</dbReference>
<dbReference type="InterPro" id="IPR051781">
    <property type="entry name" value="Metallo-dep_Hydrolase"/>
</dbReference>
<dbReference type="PANTHER" id="PTHR43135">
    <property type="entry name" value="ALPHA-D-RIBOSE 1-METHYLPHOSPHONATE 5-TRIPHOSPHATE DIPHOSPHATASE"/>
    <property type="match status" value="1"/>
</dbReference>
<dbReference type="InterPro" id="IPR006680">
    <property type="entry name" value="Amidohydro-rel"/>
</dbReference>
<dbReference type="Pfam" id="PF01979">
    <property type="entry name" value="Amidohydro_1"/>
    <property type="match status" value="1"/>
</dbReference>
<dbReference type="Gene3D" id="3.20.20.140">
    <property type="entry name" value="Metal-dependent hydrolases"/>
    <property type="match status" value="1"/>
</dbReference>
<gene>
    <name evidence="3" type="ORF">ACFOUW_13610</name>
</gene>
<dbReference type="InterPro" id="IPR011059">
    <property type="entry name" value="Metal-dep_hydrolase_composite"/>
</dbReference>
<sequence length="415" mass="44379">MHAHVFAAPPTPAEGAEPLWPGTGAHFVAAGLKDALRMGFTTLRDVGSYGDVVVAARQAMRYGAFNGPRLLTCGRIVSATAPGGRFFDGMYREADGPDEVRKAVREQVRRGADFVKVMTTGARSVELEDPHPAQLTSQEIEALIDEAHRLGYRVAAHAEGLPGTERAIRLGADTIEHGMYVNQRPELLDEMAANGQTLVPTLSCYYGVAEGPWTEKLVKLARHNLEEASRTLLAARAAGVRIALGHDWQPFQGAAIELARLVKHGLTPLEALQAATVDAAHALGMDKELGTIEPRKRADLLVVQGDPLQEPTLFQDKHRIWLVVQDGEPVAGSALESSPVGRPGASPVARWMTRQPKATPPGRRASQPRAPPADAACERRAPAAPAAPPATKLSNAIRSCPVIPDATSRTSANAR</sequence>
<dbReference type="InterPro" id="IPR057744">
    <property type="entry name" value="OTAase-like"/>
</dbReference>
<comment type="caution">
    <text evidence="3">The sequence shown here is derived from an EMBL/GenBank/DDBJ whole genome shotgun (WGS) entry which is preliminary data.</text>
</comment>
<feature type="region of interest" description="Disordered" evidence="1">
    <location>
        <begin position="354"/>
        <end position="415"/>
    </location>
</feature>
<feature type="domain" description="Amidohydrolase-related" evidence="2">
    <location>
        <begin position="21"/>
        <end position="328"/>
    </location>
</feature>
<reference evidence="4" key="1">
    <citation type="journal article" date="2019" name="Int. J. Syst. Evol. Microbiol.">
        <title>The Global Catalogue of Microorganisms (GCM) 10K type strain sequencing project: providing services to taxonomists for standard genome sequencing and annotation.</title>
        <authorList>
            <consortium name="The Broad Institute Genomics Platform"/>
            <consortium name="The Broad Institute Genome Sequencing Center for Infectious Disease"/>
            <person name="Wu L."/>
            <person name="Ma J."/>
        </authorList>
    </citation>
    <scope>NUCLEOTIDE SEQUENCE [LARGE SCALE GENOMIC DNA]</scope>
    <source>
        <strain evidence="4">CGMCC 4.7241</strain>
    </source>
</reference>